<dbReference type="InterPro" id="IPR013783">
    <property type="entry name" value="Ig-like_fold"/>
</dbReference>
<dbReference type="InterPro" id="IPR005467">
    <property type="entry name" value="His_kinase_dom"/>
</dbReference>
<dbReference type="PANTHER" id="PTHR43547">
    <property type="entry name" value="TWO-COMPONENT HISTIDINE KINASE"/>
    <property type="match status" value="1"/>
</dbReference>
<dbReference type="InterPro" id="IPR036097">
    <property type="entry name" value="HisK_dim/P_sf"/>
</dbReference>
<feature type="modified residue" description="4-aspartylphosphate" evidence="11">
    <location>
        <position position="1141"/>
    </location>
</feature>
<keyword evidence="6" id="KW-0418">Kinase</keyword>
<dbReference type="FunFam" id="3.30.565.10:FF:000037">
    <property type="entry name" value="Hybrid sensor histidine kinase/response regulator"/>
    <property type="match status" value="1"/>
</dbReference>
<evidence type="ECO:0000256" key="6">
    <source>
        <dbReference type="ARBA" id="ARBA00022777"/>
    </source>
</evidence>
<dbReference type="InterPro" id="IPR015943">
    <property type="entry name" value="WD40/YVTN_repeat-like_dom_sf"/>
</dbReference>
<dbReference type="SMART" id="SM00448">
    <property type="entry name" value="REC"/>
    <property type="match status" value="1"/>
</dbReference>
<evidence type="ECO:0000313" key="15">
    <source>
        <dbReference type="EMBL" id="NLR94072.1"/>
    </source>
</evidence>
<dbReference type="Gene3D" id="2.130.10.10">
    <property type="entry name" value="YVTN repeat-like/Quinoprotein amine dehydrogenase"/>
    <property type="match status" value="2"/>
</dbReference>
<dbReference type="SUPFAM" id="SSF63829">
    <property type="entry name" value="Calcium-dependent phosphotriesterase"/>
    <property type="match status" value="2"/>
</dbReference>
<dbReference type="GO" id="GO:0003700">
    <property type="term" value="F:DNA-binding transcription factor activity"/>
    <property type="evidence" value="ECO:0007669"/>
    <property type="project" value="InterPro"/>
</dbReference>
<dbReference type="Pfam" id="PF00072">
    <property type="entry name" value="Response_reg"/>
    <property type="match status" value="1"/>
</dbReference>
<feature type="domain" description="Histidine kinase" evidence="13">
    <location>
        <begin position="845"/>
        <end position="1061"/>
    </location>
</feature>
<dbReference type="PANTHER" id="PTHR43547:SF2">
    <property type="entry name" value="HYBRID SIGNAL TRANSDUCTION HISTIDINE KINASE C"/>
    <property type="match status" value="1"/>
</dbReference>
<comment type="caution">
    <text evidence="15">The sequence shown here is derived from an EMBL/GenBank/DDBJ whole genome shotgun (WGS) entry which is preliminary data.</text>
</comment>
<dbReference type="GO" id="GO:0000155">
    <property type="term" value="F:phosphorelay sensor kinase activity"/>
    <property type="evidence" value="ECO:0007669"/>
    <property type="project" value="InterPro"/>
</dbReference>
<keyword evidence="7" id="KW-0067">ATP-binding</keyword>
<protein>
    <recommendedName>
        <fullName evidence="2">histidine kinase</fullName>
        <ecNumber evidence="2">2.7.13.3</ecNumber>
    </recommendedName>
</protein>
<dbReference type="Pfam" id="PF00512">
    <property type="entry name" value="HisKA"/>
    <property type="match status" value="1"/>
</dbReference>
<keyword evidence="5" id="KW-0547">Nucleotide-binding</keyword>
<dbReference type="RefSeq" id="WP_168884783.1">
    <property type="nucleotide sequence ID" value="NZ_JABAIL010000009.1"/>
</dbReference>
<dbReference type="Gene3D" id="3.30.565.10">
    <property type="entry name" value="Histidine kinase-like ATPase, C-terminal domain"/>
    <property type="match status" value="1"/>
</dbReference>
<dbReference type="InterPro" id="IPR003661">
    <property type="entry name" value="HisK_dim/P_dom"/>
</dbReference>
<dbReference type="InterPro" id="IPR001789">
    <property type="entry name" value="Sig_transdc_resp-reg_receiver"/>
</dbReference>
<dbReference type="SMART" id="SM00342">
    <property type="entry name" value="HTH_ARAC"/>
    <property type="match status" value="1"/>
</dbReference>
<dbReference type="CDD" id="cd17574">
    <property type="entry name" value="REC_OmpR"/>
    <property type="match status" value="1"/>
</dbReference>
<dbReference type="SUPFAM" id="SSF46689">
    <property type="entry name" value="Homeodomain-like"/>
    <property type="match status" value="1"/>
</dbReference>
<keyword evidence="9" id="KW-0805">Transcription regulation</keyword>
<dbReference type="InterPro" id="IPR009057">
    <property type="entry name" value="Homeodomain-like_sf"/>
</dbReference>
<dbReference type="PRINTS" id="PR00344">
    <property type="entry name" value="BCTRLSENSOR"/>
</dbReference>
<keyword evidence="10" id="KW-0804">Transcription</keyword>
<evidence type="ECO:0000256" key="11">
    <source>
        <dbReference type="PROSITE-ProRule" id="PRU00169"/>
    </source>
</evidence>
<dbReference type="Gene3D" id="2.60.40.10">
    <property type="entry name" value="Immunoglobulins"/>
    <property type="match status" value="1"/>
</dbReference>
<keyword evidence="3 11" id="KW-0597">Phosphoprotein</keyword>
<name>A0A7X8SPU6_9BACT</name>
<evidence type="ECO:0000256" key="3">
    <source>
        <dbReference type="ARBA" id="ARBA00022553"/>
    </source>
</evidence>
<dbReference type="Gene3D" id="3.40.50.2300">
    <property type="match status" value="1"/>
</dbReference>
<organism evidence="15 16">
    <name type="scientific">Flammeovirga agarivorans</name>
    <dbReference type="NCBI Taxonomy" id="2726742"/>
    <lineage>
        <taxon>Bacteria</taxon>
        <taxon>Pseudomonadati</taxon>
        <taxon>Bacteroidota</taxon>
        <taxon>Cytophagia</taxon>
        <taxon>Cytophagales</taxon>
        <taxon>Flammeovirgaceae</taxon>
        <taxon>Flammeovirga</taxon>
    </lineage>
</organism>
<dbReference type="SMART" id="SM00387">
    <property type="entry name" value="HATPase_c"/>
    <property type="match status" value="1"/>
</dbReference>
<dbReference type="SMART" id="SM00388">
    <property type="entry name" value="HisKA"/>
    <property type="match status" value="1"/>
</dbReference>
<dbReference type="PROSITE" id="PS01124">
    <property type="entry name" value="HTH_ARAC_FAMILY_2"/>
    <property type="match status" value="1"/>
</dbReference>
<dbReference type="SUPFAM" id="SSF52172">
    <property type="entry name" value="CheY-like"/>
    <property type="match status" value="1"/>
</dbReference>
<dbReference type="InterPro" id="IPR011006">
    <property type="entry name" value="CheY-like_superfamily"/>
</dbReference>
<evidence type="ECO:0000256" key="7">
    <source>
        <dbReference type="ARBA" id="ARBA00022840"/>
    </source>
</evidence>
<dbReference type="Pfam" id="PF12833">
    <property type="entry name" value="HTH_18"/>
    <property type="match status" value="1"/>
</dbReference>
<evidence type="ECO:0000259" key="13">
    <source>
        <dbReference type="PROSITE" id="PS50109"/>
    </source>
</evidence>
<dbReference type="InterPro" id="IPR018060">
    <property type="entry name" value="HTH_AraC"/>
</dbReference>
<feature type="domain" description="Response regulatory" evidence="14">
    <location>
        <begin position="1093"/>
        <end position="1208"/>
    </location>
</feature>
<dbReference type="InterPro" id="IPR003594">
    <property type="entry name" value="HATPase_dom"/>
</dbReference>
<dbReference type="FunFam" id="1.10.287.130:FF:000045">
    <property type="entry name" value="Two-component system sensor histidine kinase/response regulator"/>
    <property type="match status" value="1"/>
</dbReference>
<dbReference type="SUPFAM" id="SSF55874">
    <property type="entry name" value="ATPase domain of HSP90 chaperone/DNA topoisomerase II/histidine kinase"/>
    <property type="match status" value="1"/>
</dbReference>
<dbReference type="EC" id="2.7.13.3" evidence="2"/>
<dbReference type="InterPro" id="IPR011123">
    <property type="entry name" value="Y_Y_Y"/>
</dbReference>
<dbReference type="GO" id="GO:0005524">
    <property type="term" value="F:ATP binding"/>
    <property type="evidence" value="ECO:0007669"/>
    <property type="project" value="UniProtKB-KW"/>
</dbReference>
<dbReference type="InterPro" id="IPR036890">
    <property type="entry name" value="HATPase_C_sf"/>
</dbReference>
<keyword evidence="16" id="KW-1185">Reference proteome</keyword>
<dbReference type="SUPFAM" id="SSF47384">
    <property type="entry name" value="Homodimeric domain of signal transducing histidine kinase"/>
    <property type="match status" value="1"/>
</dbReference>
<dbReference type="InterPro" id="IPR011110">
    <property type="entry name" value="Reg_prop"/>
</dbReference>
<keyword evidence="8" id="KW-0902">Two-component regulatory system</keyword>
<dbReference type="PROSITE" id="PS50110">
    <property type="entry name" value="RESPONSE_REGULATORY"/>
    <property type="match status" value="1"/>
</dbReference>
<evidence type="ECO:0000256" key="8">
    <source>
        <dbReference type="ARBA" id="ARBA00023012"/>
    </source>
</evidence>
<proteinExistence type="predicted"/>
<dbReference type="Pfam" id="PF07494">
    <property type="entry name" value="Reg_prop"/>
    <property type="match status" value="4"/>
</dbReference>
<feature type="domain" description="HTH araC/xylS-type" evidence="12">
    <location>
        <begin position="1238"/>
        <end position="1337"/>
    </location>
</feature>
<dbReference type="Gene3D" id="1.10.287.130">
    <property type="match status" value="1"/>
</dbReference>
<evidence type="ECO:0000256" key="10">
    <source>
        <dbReference type="ARBA" id="ARBA00023163"/>
    </source>
</evidence>
<accession>A0A7X8SPU6</accession>
<reference evidence="15 16" key="1">
    <citation type="submission" date="2020-04" db="EMBL/GenBank/DDBJ databases">
        <title>Flammeovirga sp. SR4, a novel species isolated from seawater.</title>
        <authorList>
            <person name="Wang X."/>
        </authorList>
    </citation>
    <scope>NUCLEOTIDE SEQUENCE [LARGE SCALE GENOMIC DNA]</scope>
    <source>
        <strain evidence="15 16">SR4</strain>
    </source>
</reference>
<dbReference type="Pfam" id="PF02518">
    <property type="entry name" value="HATPase_c"/>
    <property type="match status" value="1"/>
</dbReference>
<gene>
    <name evidence="15" type="ORF">HGP29_22915</name>
</gene>
<evidence type="ECO:0000259" key="14">
    <source>
        <dbReference type="PROSITE" id="PS50110"/>
    </source>
</evidence>
<sequence>MKKLFITFSFIFLYILTNNCEANKLLNFRPLTPEKGLSHINVTSLLQDRHGYIWLGTNNGLNRFDGFTVKNFNSNVGNSKGLSSNRISTIYETTSGEIWVGTRDAGLNKYITGNDEFEHFLGKGHNVTTILEDGKHQLWFGELRKGLGILDTESETANYYQPLDNKIIISNIYELNDHELLIGTRGNGIYIFNIEQKKYSRLKSTLDLTTETIRGFQTNGSAILVACFDKVLSLQIRSNHLAEIEQFPLPNSINAISSILFKNDFLWIGTKKGVYKVDVQQPKQHIHFQSDKQVVNSLINDNVNTILIDRSNVLWVGTTSGSCYANLQSIGLSTVHLNELHKENVNVVYEDSRGQIWFGLKNGTLLKYHNNKVVTYKNDPKSGYRLNTYGGIESLFEDPYGNLWIGSWGGGLTMISLEKEQQGKVNFKKIDGKFLTSNTITSIAYFDNALYVGTFRKGLVKLEISPKGDILSTKNYNKRKGKEFRLISNTVNYLYVDPFEKCLWISTPDGLEKVKRKGKKVIYKQYNITNINGQMTPSFCWEILRTSREELWVGTIENGLSRLTFDPKTLELLAVKTFTKEDGLASNSIQSLVYDAINTNLWIGGNGLTLLDTKTETTQVFNTKDGIEGGYFRVNCAKLLSDGRMVFASDQALNFILPGKIEANKFTPETIINKFYIYGREVHQGDTIGGQLIFSEPIEETKEITLEHFQNNIEIGYNAMHYGSAEKNTYQYKLDGFDKEWITTSRKRVVYSNLPFGEYTFKVKAANSDGIWEEKAQELHITILTPWWRTDLAYCIYLVLIGLIIYKVNRMIINRHKLEQTLELERFKMEKNEELTLMKIRFFVNISHELRTPLTLISSPLETLLKDSNLTHHMKEYLDIMKRNSDRLLVLFDQLLDFRKIETGNHKVQFKERDIVNFTRLVSSSFNTLAKDNQINYAFHSHLDFQEAWIDEDIIEKSIYNLVSNAFKNTDEGGNILVELAKTSDDKFFTIVVSDTGNGISEEEQKHIFEEFYQTQNKTDRGTGLGLSLVKRLIEAHYGKITFESKEGEGTKFIITLPLSNYFMKEEEKVIEEVSVEDEKIESTTIVSEDLPKVLIVEDNMDIALYLKKELQSEFNITLAPNGKEGYEFVVKNQPDIIISDIMMAEMNGLELCKEIKKNPHLNHIPVILLTAKNTDEDKLEGIESGADAYIVKPFKTEFLLAKVMNLIEERRATKQFYAAKKEVQQLQEDPEKDKFLKKAQQTVEDNLLTEEFDSKMFAKKMGLTYATLYNRLKKYENESATGYIRKIRLQRAAELIANSDHSIKEIQFLVGFNDAKYFRTNFKKIFEITPSEYLKKFRKVDVKESL</sequence>
<dbReference type="CDD" id="cd00082">
    <property type="entry name" value="HisKA"/>
    <property type="match status" value="1"/>
</dbReference>
<dbReference type="PROSITE" id="PS50109">
    <property type="entry name" value="HIS_KIN"/>
    <property type="match status" value="1"/>
</dbReference>
<evidence type="ECO:0000256" key="2">
    <source>
        <dbReference type="ARBA" id="ARBA00012438"/>
    </source>
</evidence>
<evidence type="ECO:0000259" key="12">
    <source>
        <dbReference type="PROSITE" id="PS01124"/>
    </source>
</evidence>
<dbReference type="InterPro" id="IPR004358">
    <property type="entry name" value="Sig_transdc_His_kin-like_C"/>
</dbReference>
<evidence type="ECO:0000256" key="5">
    <source>
        <dbReference type="ARBA" id="ARBA00022741"/>
    </source>
</evidence>
<evidence type="ECO:0000256" key="1">
    <source>
        <dbReference type="ARBA" id="ARBA00000085"/>
    </source>
</evidence>
<keyword evidence="4" id="KW-0808">Transferase</keyword>
<dbReference type="GO" id="GO:0043565">
    <property type="term" value="F:sequence-specific DNA binding"/>
    <property type="evidence" value="ECO:0007669"/>
    <property type="project" value="InterPro"/>
</dbReference>
<dbReference type="Pfam" id="PF07495">
    <property type="entry name" value="Y_Y_Y"/>
    <property type="match status" value="1"/>
</dbReference>
<dbReference type="Proteomes" id="UP000585050">
    <property type="component" value="Unassembled WGS sequence"/>
</dbReference>
<comment type="catalytic activity">
    <reaction evidence="1">
        <text>ATP + protein L-histidine = ADP + protein N-phospho-L-histidine.</text>
        <dbReference type="EC" id="2.7.13.3"/>
    </reaction>
</comment>
<dbReference type="Gene3D" id="1.10.10.60">
    <property type="entry name" value="Homeodomain-like"/>
    <property type="match status" value="1"/>
</dbReference>
<evidence type="ECO:0000256" key="4">
    <source>
        <dbReference type="ARBA" id="ARBA00022679"/>
    </source>
</evidence>
<evidence type="ECO:0000313" key="16">
    <source>
        <dbReference type="Proteomes" id="UP000585050"/>
    </source>
</evidence>
<dbReference type="SUPFAM" id="SSF101898">
    <property type="entry name" value="NHL repeat"/>
    <property type="match status" value="1"/>
</dbReference>
<dbReference type="EMBL" id="JABAIL010000009">
    <property type="protein sequence ID" value="NLR94072.1"/>
    <property type="molecule type" value="Genomic_DNA"/>
</dbReference>
<evidence type="ECO:0000256" key="9">
    <source>
        <dbReference type="ARBA" id="ARBA00023015"/>
    </source>
</evidence>
<dbReference type="FunFam" id="2.60.40.10:FF:000791">
    <property type="entry name" value="Two-component system sensor histidine kinase/response regulator"/>
    <property type="match status" value="1"/>
</dbReference>